<dbReference type="Proteomes" id="UP000617743">
    <property type="component" value="Unassembled WGS sequence"/>
</dbReference>
<keyword evidence="2" id="KW-1133">Transmembrane helix</keyword>
<evidence type="ECO:0000256" key="2">
    <source>
        <dbReference type="SAM" id="Phobius"/>
    </source>
</evidence>
<feature type="compositionally biased region" description="Low complexity" evidence="1">
    <location>
        <begin position="258"/>
        <end position="270"/>
    </location>
</feature>
<evidence type="ECO:0008006" key="5">
    <source>
        <dbReference type="Google" id="ProtNLM"/>
    </source>
</evidence>
<evidence type="ECO:0000256" key="1">
    <source>
        <dbReference type="SAM" id="MobiDB-lite"/>
    </source>
</evidence>
<dbReference type="EMBL" id="BMWC01000001">
    <property type="protein sequence ID" value="GGW77361.1"/>
    <property type="molecule type" value="Genomic_DNA"/>
</dbReference>
<gene>
    <name evidence="3" type="ORF">GCM10010383_00670</name>
</gene>
<keyword evidence="2" id="KW-0812">Transmembrane</keyword>
<feature type="transmembrane region" description="Helical" evidence="2">
    <location>
        <begin position="160"/>
        <end position="179"/>
    </location>
</feature>
<accession>A0ABQ2WTN7</accession>
<proteinExistence type="predicted"/>
<feature type="transmembrane region" description="Helical" evidence="2">
    <location>
        <begin position="185"/>
        <end position="206"/>
    </location>
</feature>
<keyword evidence="4" id="KW-1185">Reference proteome</keyword>
<organism evidence="3 4">
    <name type="scientific">Streptomyces lomondensis</name>
    <dbReference type="NCBI Taxonomy" id="68229"/>
    <lineage>
        <taxon>Bacteria</taxon>
        <taxon>Bacillati</taxon>
        <taxon>Actinomycetota</taxon>
        <taxon>Actinomycetes</taxon>
        <taxon>Kitasatosporales</taxon>
        <taxon>Streptomycetaceae</taxon>
        <taxon>Streptomyces</taxon>
    </lineage>
</organism>
<protein>
    <recommendedName>
        <fullName evidence="5">Integral membrane protein</fullName>
    </recommendedName>
</protein>
<evidence type="ECO:0000313" key="3">
    <source>
        <dbReference type="EMBL" id="GGW77361.1"/>
    </source>
</evidence>
<comment type="caution">
    <text evidence="3">The sequence shown here is derived from an EMBL/GenBank/DDBJ whole genome shotgun (WGS) entry which is preliminary data.</text>
</comment>
<name>A0ABQ2WTN7_9ACTN</name>
<feature type="compositionally biased region" description="Pro residues" evidence="1">
    <location>
        <begin position="286"/>
        <end position="296"/>
    </location>
</feature>
<keyword evidence="2" id="KW-0472">Membrane</keyword>
<reference evidence="4" key="1">
    <citation type="journal article" date="2019" name="Int. J. Syst. Evol. Microbiol.">
        <title>The Global Catalogue of Microorganisms (GCM) 10K type strain sequencing project: providing services to taxonomists for standard genome sequencing and annotation.</title>
        <authorList>
            <consortium name="The Broad Institute Genomics Platform"/>
            <consortium name="The Broad Institute Genome Sequencing Center for Infectious Disease"/>
            <person name="Wu L."/>
            <person name="Ma J."/>
        </authorList>
    </citation>
    <scope>NUCLEOTIDE SEQUENCE [LARGE SCALE GENOMIC DNA]</scope>
    <source>
        <strain evidence="4">JCM 4866</strain>
    </source>
</reference>
<feature type="region of interest" description="Disordered" evidence="1">
    <location>
        <begin position="225"/>
        <end position="377"/>
    </location>
</feature>
<evidence type="ECO:0000313" key="4">
    <source>
        <dbReference type="Proteomes" id="UP000617743"/>
    </source>
</evidence>
<sequence length="377" mass="38634">MDSPLPVWGPLEDNGAPFPGGVPVWKTAPVALVNDVGGGSGGMSKRQTRKMLRLMASGEPVELTSPMASVKKLARLAFIAQQFGYEYADVRQSSGRSGALTMLILPDPSPQARARAAQNWAQYPGAADGVSLPPLVPDAFELLKARINFDLTGKNAEKRMGYGAIGVTVGCVILAFRFGGESSDFLAAGAVWLLFMAVFGIGLLVTRRRNAKFAARLQAADFTPVTDGNGRTRYLPPGAQIPGQANPFAGGPYGGPYGAPQAGAPGQAPGMPGPYAQPAPHAAQPAPGPYAAPAPGPYGAQPAPGPYGGQPAPGPYGGQPAPGPYGGQPAPGPYGGHPAPGPHGGQPAPGPYGAQPAPGPYSQPYPQQNPHWQPPQH</sequence>